<protein>
    <submittedName>
        <fullName evidence="1">Uncharacterized protein</fullName>
    </submittedName>
</protein>
<sequence length="68" mass="7981">MYTTFCSIYFKESEKIGCARKIKYCKSNIHIANYHYICNYVSVHMPQLTTGLIVSSIHIRSKTKNQFQ</sequence>
<dbReference type="STRING" id="1122991.GCA_000613445_00958"/>
<dbReference type="AlphaFoldDB" id="A0A318HR09"/>
<dbReference type="Proteomes" id="UP000248314">
    <property type="component" value="Unassembled WGS sequence"/>
</dbReference>
<name>A0A318HR09_9BACT</name>
<dbReference type="EMBL" id="QJJX01000034">
    <property type="protein sequence ID" value="PXX20073.1"/>
    <property type="molecule type" value="Genomic_DNA"/>
</dbReference>
<keyword evidence="2" id="KW-1185">Reference proteome</keyword>
<evidence type="ECO:0000313" key="1">
    <source>
        <dbReference type="EMBL" id="PXX20073.1"/>
    </source>
</evidence>
<reference evidence="1 2" key="1">
    <citation type="submission" date="2018-05" db="EMBL/GenBank/DDBJ databases">
        <title>Genomic Encyclopedia of Type Strains, Phase I: the one thousand microbial genomes (KMG-I) project.</title>
        <authorList>
            <person name="Kyrpides N."/>
        </authorList>
    </citation>
    <scope>NUCLEOTIDE SEQUENCE [LARGE SCALE GENOMIC DNA]</scope>
    <source>
        <strain evidence="1 2">DSM 15611</strain>
    </source>
</reference>
<comment type="caution">
    <text evidence="1">The sequence shown here is derived from an EMBL/GenBank/DDBJ whole genome shotgun (WGS) entry which is preliminary data.</text>
</comment>
<evidence type="ECO:0000313" key="2">
    <source>
        <dbReference type="Proteomes" id="UP000248314"/>
    </source>
</evidence>
<gene>
    <name evidence="1" type="ORF">EJ73_02322</name>
</gene>
<organism evidence="1 2">
    <name type="scientific">Hoylesella shahii DSM 15611 = JCM 12083</name>
    <dbReference type="NCBI Taxonomy" id="1122991"/>
    <lineage>
        <taxon>Bacteria</taxon>
        <taxon>Pseudomonadati</taxon>
        <taxon>Bacteroidota</taxon>
        <taxon>Bacteroidia</taxon>
        <taxon>Bacteroidales</taxon>
        <taxon>Prevotellaceae</taxon>
        <taxon>Hoylesella</taxon>
    </lineage>
</organism>
<proteinExistence type="predicted"/>
<accession>A0A318HR09</accession>